<gene>
    <name evidence="3" type="ORF">ABR75_01695</name>
</gene>
<dbReference type="InterPro" id="IPR003743">
    <property type="entry name" value="Zf-RING_7"/>
</dbReference>
<dbReference type="Proteomes" id="UP000051017">
    <property type="component" value="Unassembled WGS sequence"/>
</dbReference>
<feature type="domain" description="C4-type zinc ribbon" evidence="1">
    <location>
        <begin position="199"/>
        <end position="232"/>
    </location>
</feature>
<dbReference type="Pfam" id="PF02591">
    <property type="entry name" value="Zn_ribbon_9"/>
    <property type="match status" value="1"/>
</dbReference>
<evidence type="ECO:0000313" key="4">
    <source>
        <dbReference type="Proteomes" id="UP000051017"/>
    </source>
</evidence>
<dbReference type="InterPro" id="IPR056003">
    <property type="entry name" value="CT398_CC_hairpin"/>
</dbReference>
<accession>A0A0R2QFA1</accession>
<comment type="caution">
    <text evidence="3">The sequence shown here is derived from an EMBL/GenBank/DDBJ whole genome shotgun (WGS) entry which is preliminary data.</text>
</comment>
<name>A0A0R2QFA1_9ACTN</name>
<evidence type="ECO:0000313" key="3">
    <source>
        <dbReference type="EMBL" id="KRO46266.1"/>
    </source>
</evidence>
<dbReference type="AlphaFoldDB" id="A0A0R2QFA1"/>
<organism evidence="3 4">
    <name type="scientific">Acidimicrobiia bacterium BACL6 MAG-120924-bin43</name>
    <dbReference type="NCBI Taxonomy" id="1655583"/>
    <lineage>
        <taxon>Bacteria</taxon>
        <taxon>Bacillati</taxon>
        <taxon>Actinomycetota</taxon>
        <taxon>Acidimicrobiia</taxon>
        <taxon>acIV cluster</taxon>
    </lineage>
</organism>
<proteinExistence type="predicted"/>
<sequence length="235" mass="25417">MGVLHDLYAVQLTDIAISQAQHRLAHLPESASYQLAKSASANAIAELAALDKQSADAGTEVTGLEKQAHEIDSVLTRLNNQMKTIIAPREAEALQHEIATCENNRSALDDRELELLEVVERCDKESVAIGSRVALTREALASAEQLLRSARAAVNAEIAHLTEQRSAQSLVVHPSLLSTYDAKRKHRPDGAVSKLNGPTCSGCHLDLPTSEIDRLHKLPADELPECPHCGCFVAL</sequence>
<dbReference type="Gene3D" id="1.10.287.1490">
    <property type="match status" value="1"/>
</dbReference>
<dbReference type="Pfam" id="PF24481">
    <property type="entry name" value="CT398_CC"/>
    <property type="match status" value="1"/>
</dbReference>
<feature type="domain" description="CT398-like coiled coil hairpin" evidence="2">
    <location>
        <begin position="11"/>
        <end position="186"/>
    </location>
</feature>
<dbReference type="EMBL" id="LIBJ01000324">
    <property type="protein sequence ID" value="KRO46266.1"/>
    <property type="molecule type" value="Genomic_DNA"/>
</dbReference>
<evidence type="ECO:0000259" key="2">
    <source>
        <dbReference type="Pfam" id="PF24481"/>
    </source>
</evidence>
<evidence type="ECO:0000259" key="1">
    <source>
        <dbReference type="Pfam" id="PF02591"/>
    </source>
</evidence>
<reference evidence="3 4" key="1">
    <citation type="submission" date="2015-10" db="EMBL/GenBank/DDBJ databases">
        <title>Metagenome-Assembled Genomes uncover a global brackish microbiome.</title>
        <authorList>
            <person name="Hugerth L.W."/>
            <person name="Larsson J."/>
            <person name="Alneberg J."/>
            <person name="Lindh M.V."/>
            <person name="Legrand C."/>
            <person name="Pinhassi J."/>
            <person name="Andersson A.F."/>
        </authorList>
    </citation>
    <scope>NUCLEOTIDE SEQUENCE [LARGE SCALE GENOMIC DNA]</scope>
    <source>
        <strain evidence="3">BACL6 MAG-120924-bin43</strain>
    </source>
</reference>
<protein>
    <submittedName>
        <fullName evidence="3">Uncharacterized protein</fullName>
    </submittedName>
</protein>